<dbReference type="PANTHER" id="PTHR30606:SF9">
    <property type="entry name" value="LIPID A BIOSYNTHESIS LAUROYLTRANSFERASE"/>
    <property type="match status" value="1"/>
</dbReference>
<evidence type="ECO:0000256" key="7">
    <source>
        <dbReference type="SAM" id="Phobius"/>
    </source>
</evidence>
<keyword evidence="5 7" id="KW-0472">Membrane</keyword>
<dbReference type="GO" id="GO:0016746">
    <property type="term" value="F:acyltransferase activity"/>
    <property type="evidence" value="ECO:0007669"/>
    <property type="project" value="UniProtKB-KW"/>
</dbReference>
<organism evidence="9 10">
    <name type="scientific">Blastochloris viridis</name>
    <name type="common">Rhodopseudomonas viridis</name>
    <dbReference type="NCBI Taxonomy" id="1079"/>
    <lineage>
        <taxon>Bacteria</taxon>
        <taxon>Pseudomonadati</taxon>
        <taxon>Pseudomonadota</taxon>
        <taxon>Alphaproteobacteria</taxon>
        <taxon>Hyphomicrobiales</taxon>
        <taxon>Blastochloridaceae</taxon>
        <taxon>Blastochloris</taxon>
    </lineage>
</organism>
<dbReference type="GO" id="GO:0009247">
    <property type="term" value="P:glycolipid biosynthetic process"/>
    <property type="evidence" value="ECO:0007669"/>
    <property type="project" value="UniProtKB-ARBA"/>
</dbReference>
<reference evidence="8" key="1">
    <citation type="journal article" date="2015" name="Genome Announc.">
        <title>Complete Genome Sequence of the Bacteriochlorophyll b-Producing Photosynthetic Bacterium Blastochloris viridis.</title>
        <authorList>
            <person name="Tsukatani Y."/>
            <person name="Hirose Y."/>
            <person name="Harada J."/>
            <person name="Misawa N."/>
            <person name="Mori K."/>
            <person name="Inoue K."/>
            <person name="Tamiaki H."/>
        </authorList>
    </citation>
    <scope>NUCLEOTIDE SEQUENCE [LARGE SCALE GENOMIC DNA]</scope>
    <source>
        <strain evidence="8">DSM 133</strain>
    </source>
</reference>
<dbReference type="EMBL" id="AP014854">
    <property type="protein sequence ID" value="BAR97862.1"/>
    <property type="molecule type" value="Genomic_DNA"/>
</dbReference>
<dbReference type="InterPro" id="IPR004960">
    <property type="entry name" value="LipA_acyltrans"/>
</dbReference>
<dbReference type="Pfam" id="PF03279">
    <property type="entry name" value="Lip_A_acyltrans"/>
    <property type="match status" value="1"/>
</dbReference>
<dbReference type="PANTHER" id="PTHR30606">
    <property type="entry name" value="LIPID A BIOSYNTHESIS LAUROYL ACYLTRANSFERASE"/>
    <property type="match status" value="1"/>
</dbReference>
<proteinExistence type="predicted"/>
<sequence>MRYHVLRAKLRLARARYLASRAGLAVLDTLFAAITLGALRLARRADPDRMSDVMGAIARKAGPYLPVSKTGRANLRAAFPSKTDAEIEALLAGCWENLGRVAGEFAHLDRLWDFAGTEPKPGGRIDSPSSKLYGQLRDDGKPALVFAAHLANWELPAVAAAAHGMKAAVLYRAPNNLKIAAAIETVRQNSMGSLIASGPDAVLTMAAVLERGEHLGMLVDQRFGRGVPVTFFGRRCMANPTIARLARLYPDVPVHGVRVIRLPEHKFRLELTDRIELPREADGTVDIQASMQLITSMIEGWVREYPEQWLWLHRRWR</sequence>
<keyword evidence="4 9" id="KW-0808">Transferase</keyword>
<protein>
    <submittedName>
        <fullName evidence="9">Lipid A biosynthesis (KDO)2-(Lauroyl)-lipid IVA acyltransferase</fullName>
        <ecNumber evidence="9">2.3.1.-</ecNumber>
    </submittedName>
    <submittedName>
        <fullName evidence="8">Lipid A biosynthesis lauroyl acyltransferase</fullName>
    </submittedName>
</protein>
<dbReference type="NCBIfam" id="NF005120">
    <property type="entry name" value="PRK06553.1"/>
    <property type="match status" value="1"/>
</dbReference>
<evidence type="ECO:0000256" key="1">
    <source>
        <dbReference type="ARBA" id="ARBA00004533"/>
    </source>
</evidence>
<dbReference type="GO" id="GO:0005886">
    <property type="term" value="C:plasma membrane"/>
    <property type="evidence" value="ECO:0007669"/>
    <property type="project" value="UniProtKB-SubCell"/>
</dbReference>
<keyword evidence="6 9" id="KW-0012">Acyltransferase</keyword>
<gene>
    <name evidence="9" type="primary">msbB</name>
    <name evidence="8" type="ORF">BV133_269</name>
    <name evidence="9" type="ORF">BVIRIDIS_04920</name>
</gene>
<dbReference type="PATRIC" id="fig|1079.6.peg.1086"/>
<evidence type="ECO:0000313" key="9">
    <source>
        <dbReference type="EMBL" id="CUU41499.1"/>
    </source>
</evidence>
<dbReference type="EMBL" id="LN907867">
    <property type="protein sequence ID" value="CUU41499.1"/>
    <property type="molecule type" value="Genomic_DNA"/>
</dbReference>
<dbReference type="EC" id="2.3.1.-" evidence="9"/>
<evidence type="ECO:0000313" key="10">
    <source>
        <dbReference type="Proteomes" id="UP000065734"/>
    </source>
</evidence>
<dbReference type="AlphaFoldDB" id="A0A0H5B6S5"/>
<evidence type="ECO:0000256" key="3">
    <source>
        <dbReference type="ARBA" id="ARBA00022519"/>
    </source>
</evidence>
<dbReference type="OrthoDB" id="9801955at2"/>
<dbReference type="CDD" id="cd07984">
    <property type="entry name" value="LPLAT_LABLAT-like"/>
    <property type="match status" value="1"/>
</dbReference>
<dbReference type="RefSeq" id="WP_082416729.1">
    <property type="nucleotide sequence ID" value="NZ_AP014854.2"/>
</dbReference>
<comment type="subcellular location">
    <subcellularLocation>
        <location evidence="1">Cell inner membrane</location>
    </subcellularLocation>
</comment>
<evidence type="ECO:0000256" key="5">
    <source>
        <dbReference type="ARBA" id="ARBA00023136"/>
    </source>
</evidence>
<feature type="transmembrane region" description="Helical" evidence="7">
    <location>
        <begin position="21"/>
        <end position="42"/>
    </location>
</feature>
<keyword evidence="2" id="KW-1003">Cell membrane</keyword>
<evidence type="ECO:0000256" key="2">
    <source>
        <dbReference type="ARBA" id="ARBA00022475"/>
    </source>
</evidence>
<reference evidence="9" key="2">
    <citation type="submission" date="2015-11" db="EMBL/GenBank/DDBJ databases">
        <authorList>
            <person name="Zhang Y."/>
            <person name="Guo Z."/>
        </authorList>
    </citation>
    <scope>NUCLEOTIDE SEQUENCE</scope>
    <source>
        <strain evidence="9">1</strain>
    </source>
</reference>
<name>A0A0H5B6S5_BLAVI</name>
<evidence type="ECO:0000256" key="6">
    <source>
        <dbReference type="ARBA" id="ARBA00023315"/>
    </source>
</evidence>
<keyword evidence="3" id="KW-0997">Cell inner membrane</keyword>
<accession>A0A0H5B6S5</accession>
<evidence type="ECO:0000256" key="4">
    <source>
        <dbReference type="ARBA" id="ARBA00022679"/>
    </source>
</evidence>
<reference evidence="10" key="3">
    <citation type="journal article" date="2016" name="Genome Announc.">
        <title>Revised genome sequence of the purple photosynthetic bacterium Blastochloris viridis.</title>
        <authorList>
            <person name="Liu L.N."/>
            <person name="Faulkner M."/>
            <person name="Liu X."/>
            <person name="Huang F."/>
            <person name="Darby A.C."/>
            <person name="Hall N."/>
        </authorList>
    </citation>
    <scope>NUCLEOTIDE SEQUENCE [LARGE SCALE GENOMIC DNA]</scope>
    <source>
        <strain evidence="10">ATCC 19567 / DSM 133 / F</strain>
    </source>
</reference>
<dbReference type="Proteomes" id="UP000065734">
    <property type="component" value="Chromosome I"/>
</dbReference>
<dbReference type="STRING" id="1079.BVIR_1049"/>
<dbReference type="KEGG" id="bvr:BVIR_1049"/>
<keyword evidence="7" id="KW-1133">Transmembrane helix</keyword>
<keyword evidence="10" id="KW-1185">Reference proteome</keyword>
<keyword evidence="7" id="KW-0812">Transmembrane</keyword>
<evidence type="ECO:0000313" key="8">
    <source>
        <dbReference type="EMBL" id="BAR97862.1"/>
    </source>
</evidence>